<keyword evidence="2" id="KW-1185">Reference proteome</keyword>
<protein>
    <submittedName>
        <fullName evidence="1">Uncharacterized protein</fullName>
    </submittedName>
</protein>
<sequence length="131" mass="14847">MFMITPSPSTSEYEAKFPDLTTFENPQQKTKHSWKIQSSNAVGPTGSPNQITSTETTLNWKNENAVAQNNVLKTILAQQSRFNQTQEALVDRVHSLENIIYEVQSKILGLHNELLEMVRTSTISQNQRDLV</sequence>
<gene>
    <name evidence="1" type="ORF">L1987_32975</name>
</gene>
<reference evidence="2" key="1">
    <citation type="journal article" date="2022" name="Mol. Ecol. Resour.">
        <title>The genomes of chicory, endive, great burdock and yacon provide insights into Asteraceae palaeo-polyploidization history and plant inulin production.</title>
        <authorList>
            <person name="Fan W."/>
            <person name="Wang S."/>
            <person name="Wang H."/>
            <person name="Wang A."/>
            <person name="Jiang F."/>
            <person name="Liu H."/>
            <person name="Zhao H."/>
            <person name="Xu D."/>
            <person name="Zhang Y."/>
        </authorList>
    </citation>
    <scope>NUCLEOTIDE SEQUENCE [LARGE SCALE GENOMIC DNA]</scope>
    <source>
        <strain evidence="2">cv. Yunnan</strain>
    </source>
</reference>
<evidence type="ECO:0000313" key="2">
    <source>
        <dbReference type="Proteomes" id="UP001056120"/>
    </source>
</evidence>
<evidence type="ECO:0000313" key="1">
    <source>
        <dbReference type="EMBL" id="KAI3797712.1"/>
    </source>
</evidence>
<reference evidence="1 2" key="2">
    <citation type="journal article" date="2022" name="Mol. Ecol. Resour.">
        <title>The genomes of chicory, endive, great burdock and yacon provide insights into Asteraceae paleo-polyploidization history and plant inulin production.</title>
        <authorList>
            <person name="Fan W."/>
            <person name="Wang S."/>
            <person name="Wang H."/>
            <person name="Wang A."/>
            <person name="Jiang F."/>
            <person name="Liu H."/>
            <person name="Zhao H."/>
            <person name="Xu D."/>
            <person name="Zhang Y."/>
        </authorList>
    </citation>
    <scope>NUCLEOTIDE SEQUENCE [LARGE SCALE GENOMIC DNA]</scope>
    <source>
        <strain evidence="2">cv. Yunnan</strain>
        <tissue evidence="1">Leaves</tissue>
    </source>
</reference>
<proteinExistence type="predicted"/>
<organism evidence="1 2">
    <name type="scientific">Smallanthus sonchifolius</name>
    <dbReference type="NCBI Taxonomy" id="185202"/>
    <lineage>
        <taxon>Eukaryota</taxon>
        <taxon>Viridiplantae</taxon>
        <taxon>Streptophyta</taxon>
        <taxon>Embryophyta</taxon>
        <taxon>Tracheophyta</taxon>
        <taxon>Spermatophyta</taxon>
        <taxon>Magnoliopsida</taxon>
        <taxon>eudicotyledons</taxon>
        <taxon>Gunneridae</taxon>
        <taxon>Pentapetalae</taxon>
        <taxon>asterids</taxon>
        <taxon>campanulids</taxon>
        <taxon>Asterales</taxon>
        <taxon>Asteraceae</taxon>
        <taxon>Asteroideae</taxon>
        <taxon>Heliantheae alliance</taxon>
        <taxon>Millerieae</taxon>
        <taxon>Smallanthus</taxon>
    </lineage>
</organism>
<comment type="caution">
    <text evidence="1">The sequence shown here is derived from an EMBL/GenBank/DDBJ whole genome shotgun (WGS) entry which is preliminary data.</text>
</comment>
<dbReference type="EMBL" id="CM042028">
    <property type="protein sequence ID" value="KAI3797712.1"/>
    <property type="molecule type" value="Genomic_DNA"/>
</dbReference>
<name>A0ACB9HSC2_9ASTR</name>
<accession>A0ACB9HSC2</accession>
<dbReference type="Proteomes" id="UP001056120">
    <property type="component" value="Linkage Group LG11"/>
</dbReference>